<evidence type="ECO:0000259" key="2">
    <source>
        <dbReference type="Pfam" id="PF20516"/>
    </source>
</evidence>
<name>A0A6A5W6I9_9PLEO</name>
<dbReference type="AlphaFoldDB" id="A0A6A5W6I9"/>
<keyword evidence="4" id="KW-1185">Reference proteome</keyword>
<feature type="region of interest" description="Disordered" evidence="1">
    <location>
        <begin position="1"/>
        <end position="85"/>
    </location>
</feature>
<evidence type="ECO:0000256" key="1">
    <source>
        <dbReference type="SAM" id="MobiDB-lite"/>
    </source>
</evidence>
<dbReference type="EMBL" id="ML977622">
    <property type="protein sequence ID" value="KAF1996698.1"/>
    <property type="molecule type" value="Genomic_DNA"/>
</dbReference>
<dbReference type="Pfam" id="PF20516">
    <property type="entry name" value="PDDEXK_12"/>
    <property type="match status" value="1"/>
</dbReference>
<protein>
    <recommendedName>
        <fullName evidence="2">PD-(D/E)XK nuclease-like domain-containing protein</fullName>
    </recommendedName>
</protein>
<sequence length="355" mass="39560">MSESRDSSPKRQRLEDDAHSSEVLPTDSVSAPSSIPRNPLELTTYTTFSSHTARSHVARSHHSQSSSSSPRRTSPTRETIASLASAHPPIKTEIISGARAVPARVSALCFRISEELENGWIPASLKESIVNDEGEIGLQLVGRSSYSTPVNDNNDDEQHTYTKLKRIFIQARKCQENLRDENAWSMHVVEPLFRLALSRYSKGKLLLENVKSQAIASEFLSRRNTFPKAPLHDRRADYAIQYSDEPSGFKDLYMHLGKARHSQLSHLNDAYAKKVAFFAGGEIKHANGDRMEAEYQLSIFTGASLRKKAQLAQEAKMPEAIANLVEPGFTVVGHNWNFYVGYCEHAAPFLACTGF</sequence>
<accession>A0A6A5W6I9</accession>
<gene>
    <name evidence="3" type="ORF">P154DRAFT_579633</name>
</gene>
<feature type="domain" description="PD-(D/E)XK nuclease-like" evidence="2">
    <location>
        <begin position="151"/>
        <end position="340"/>
    </location>
</feature>
<proteinExistence type="predicted"/>
<evidence type="ECO:0000313" key="3">
    <source>
        <dbReference type="EMBL" id="KAF1996698.1"/>
    </source>
</evidence>
<evidence type="ECO:0000313" key="4">
    <source>
        <dbReference type="Proteomes" id="UP000799779"/>
    </source>
</evidence>
<dbReference type="InterPro" id="IPR046797">
    <property type="entry name" value="PDDEXK_12"/>
</dbReference>
<reference evidence="3" key="1">
    <citation type="journal article" date="2020" name="Stud. Mycol.">
        <title>101 Dothideomycetes genomes: a test case for predicting lifestyles and emergence of pathogens.</title>
        <authorList>
            <person name="Haridas S."/>
            <person name="Albert R."/>
            <person name="Binder M."/>
            <person name="Bloem J."/>
            <person name="Labutti K."/>
            <person name="Salamov A."/>
            <person name="Andreopoulos B."/>
            <person name="Baker S."/>
            <person name="Barry K."/>
            <person name="Bills G."/>
            <person name="Bluhm B."/>
            <person name="Cannon C."/>
            <person name="Castanera R."/>
            <person name="Culley D."/>
            <person name="Daum C."/>
            <person name="Ezra D."/>
            <person name="Gonzalez J."/>
            <person name="Henrissat B."/>
            <person name="Kuo A."/>
            <person name="Liang C."/>
            <person name="Lipzen A."/>
            <person name="Lutzoni F."/>
            <person name="Magnuson J."/>
            <person name="Mondo S."/>
            <person name="Nolan M."/>
            <person name="Ohm R."/>
            <person name="Pangilinan J."/>
            <person name="Park H.-J."/>
            <person name="Ramirez L."/>
            <person name="Alfaro M."/>
            <person name="Sun H."/>
            <person name="Tritt A."/>
            <person name="Yoshinaga Y."/>
            <person name="Zwiers L.-H."/>
            <person name="Turgeon B."/>
            <person name="Goodwin S."/>
            <person name="Spatafora J."/>
            <person name="Crous P."/>
            <person name="Grigoriev I."/>
        </authorList>
    </citation>
    <scope>NUCLEOTIDE SEQUENCE</scope>
    <source>
        <strain evidence="3">CBS 123094</strain>
    </source>
</reference>
<dbReference type="Proteomes" id="UP000799779">
    <property type="component" value="Unassembled WGS sequence"/>
</dbReference>
<dbReference type="OrthoDB" id="4161186at2759"/>
<feature type="compositionally biased region" description="Polar residues" evidence="1">
    <location>
        <begin position="27"/>
        <end position="48"/>
    </location>
</feature>
<organism evidence="3 4">
    <name type="scientific">Amniculicola lignicola CBS 123094</name>
    <dbReference type="NCBI Taxonomy" id="1392246"/>
    <lineage>
        <taxon>Eukaryota</taxon>
        <taxon>Fungi</taxon>
        <taxon>Dikarya</taxon>
        <taxon>Ascomycota</taxon>
        <taxon>Pezizomycotina</taxon>
        <taxon>Dothideomycetes</taxon>
        <taxon>Pleosporomycetidae</taxon>
        <taxon>Pleosporales</taxon>
        <taxon>Amniculicolaceae</taxon>
        <taxon>Amniculicola</taxon>
    </lineage>
</organism>
<feature type="compositionally biased region" description="Low complexity" evidence="1">
    <location>
        <begin position="63"/>
        <end position="77"/>
    </location>
</feature>
<feature type="compositionally biased region" description="Basic residues" evidence="1">
    <location>
        <begin position="53"/>
        <end position="62"/>
    </location>
</feature>
<feature type="compositionally biased region" description="Basic and acidic residues" evidence="1">
    <location>
        <begin position="1"/>
        <end position="20"/>
    </location>
</feature>